<dbReference type="Pfam" id="PF04137">
    <property type="entry name" value="ERO1"/>
    <property type="match status" value="1"/>
</dbReference>
<dbReference type="Proteomes" id="UP000623129">
    <property type="component" value="Unassembled WGS sequence"/>
</dbReference>
<reference evidence="21" key="1">
    <citation type="submission" date="2020-01" db="EMBL/GenBank/DDBJ databases">
        <title>Genome sequence of Kobresia littledalei, the first chromosome-level genome in the family Cyperaceae.</title>
        <authorList>
            <person name="Qu G."/>
        </authorList>
    </citation>
    <scope>NUCLEOTIDE SEQUENCE</scope>
    <source>
        <strain evidence="21">C.B.Clarke</strain>
        <tissue evidence="21">Leaf</tissue>
    </source>
</reference>
<evidence type="ECO:0000256" key="7">
    <source>
        <dbReference type="ARBA" id="ARBA00022729"/>
    </source>
</evidence>
<feature type="active site" description="Nucleophile" evidence="16">
    <location>
        <position position="388"/>
    </location>
</feature>
<comment type="similarity">
    <text evidence="3">Belongs to the EROs family.</text>
</comment>
<dbReference type="PANTHER" id="PTHR12613">
    <property type="entry name" value="ERO1-RELATED"/>
    <property type="match status" value="1"/>
</dbReference>
<feature type="binding site" evidence="17">
    <location>
        <position position="288"/>
    </location>
    <ligand>
        <name>FAD</name>
        <dbReference type="ChEBI" id="CHEBI:57692"/>
    </ligand>
</feature>
<keyword evidence="20" id="KW-1133">Transmembrane helix</keyword>
<dbReference type="PIRSF" id="PIRSF017205">
    <property type="entry name" value="ERO1"/>
    <property type="match status" value="1"/>
</dbReference>
<comment type="subcellular location">
    <subcellularLocation>
        <location evidence="2">Endoplasmic reticulum membrane</location>
        <topology evidence="2">Peripheral membrane protein</topology>
        <orientation evidence="2">Lumenal side</orientation>
    </subcellularLocation>
</comment>
<dbReference type="EMBL" id="SWLB01000024">
    <property type="protein sequence ID" value="KAF3322910.1"/>
    <property type="molecule type" value="Genomic_DNA"/>
</dbReference>
<feature type="binding site" evidence="17">
    <location>
        <position position="228"/>
    </location>
    <ligand>
        <name>FAD</name>
        <dbReference type="ChEBI" id="CHEBI:57692"/>
    </ligand>
</feature>
<keyword evidence="10" id="KW-0249">Electron transport</keyword>
<evidence type="ECO:0000256" key="19">
    <source>
        <dbReference type="SAM" id="MobiDB-lite"/>
    </source>
</evidence>
<dbReference type="AlphaFoldDB" id="A0A833QF26"/>
<keyword evidence="11" id="KW-0560">Oxidoreductase</keyword>
<evidence type="ECO:0000256" key="16">
    <source>
        <dbReference type="PIRSR" id="PIRSR017205-1"/>
    </source>
</evidence>
<name>A0A833QF26_9POAL</name>
<dbReference type="InterPro" id="IPR037192">
    <property type="entry name" value="ERO1-like_sf"/>
</dbReference>
<feature type="region of interest" description="Disordered" evidence="19">
    <location>
        <begin position="1"/>
        <end position="22"/>
    </location>
</feature>
<evidence type="ECO:0000256" key="14">
    <source>
        <dbReference type="ARBA" id="ARBA00023180"/>
    </source>
</evidence>
<comment type="caution">
    <text evidence="21">The sequence shown here is derived from an EMBL/GenBank/DDBJ whole genome shotgun (WGS) entry which is preliminary data.</text>
</comment>
<dbReference type="SUPFAM" id="SSF110019">
    <property type="entry name" value="ERO1-like"/>
    <property type="match status" value="1"/>
</dbReference>
<accession>A0A833QF26</accession>
<keyword evidence="8" id="KW-0256">Endoplasmic reticulum</keyword>
<dbReference type="PANTHER" id="PTHR12613:SF0">
    <property type="entry name" value="ERO1-LIKE PROTEIN"/>
    <property type="match status" value="1"/>
</dbReference>
<evidence type="ECO:0000256" key="6">
    <source>
        <dbReference type="ARBA" id="ARBA00022630"/>
    </source>
</evidence>
<evidence type="ECO:0000256" key="11">
    <source>
        <dbReference type="ARBA" id="ARBA00023002"/>
    </source>
</evidence>
<keyword evidence="12 20" id="KW-0472">Membrane</keyword>
<keyword evidence="9 17" id="KW-0274">FAD</keyword>
<evidence type="ECO:0000256" key="4">
    <source>
        <dbReference type="ARBA" id="ARBA00011802"/>
    </source>
</evidence>
<evidence type="ECO:0000313" key="21">
    <source>
        <dbReference type="EMBL" id="KAF3322910.1"/>
    </source>
</evidence>
<keyword evidence="6" id="KW-0285">Flavoprotein</keyword>
<keyword evidence="22" id="KW-1185">Reference proteome</keyword>
<keyword evidence="14" id="KW-0325">Glycoprotein</keyword>
<feature type="binding site" evidence="17">
    <location>
        <position position="255"/>
    </location>
    <ligand>
        <name>FAD</name>
        <dbReference type="ChEBI" id="CHEBI:57692"/>
    </ligand>
</feature>
<comment type="subunit">
    <text evidence="4">May function both as a monomer and a homodimer.</text>
</comment>
<sequence length="470" mass="53609">MEKRNGEVGGPTATGEGRGEAPRSRQKWRLTVVVGAVLALLLATVVSYRSFPKLSISSNICKCPMGEIFFSRDARKYSGMVEDCCCDYETVNQLNDEVLHPILQELVKTPFFRYFKVKLWCDCPFWPDDGMCRLRDCSVCECPDNEFPELFKKPSRVRSADDMVCQEGKPQAAVDRTLDSNGFSGWIEVDNPWTNDDETDNAEMTYVNLQLNPERYTGYTGPSARRIWDAIYKENCPRYPSELCSEQKVLYKLISGLHSSISVHIASDYLIDEAAQLWDHNLELLYDRVMRYPERVTNLYFTFLFVLRAVTKAADYLEQAEYNTGNSEEDLKTQSLVRQLVFNPEIRAACPVPFDEAKLWKGEKGPELMVQIQKQFRNISAIMDCVGCEKCRLWGKLQVLGLGTALKILFSVNGNNKLNQPLQLQRNEVIALLNLLNRLSESVKFVHEMGPIAEKQIKRKVNATPKKNSS</sequence>
<evidence type="ECO:0000256" key="1">
    <source>
        <dbReference type="ARBA" id="ARBA00001974"/>
    </source>
</evidence>
<feature type="binding site" evidence="17">
    <location>
        <position position="258"/>
    </location>
    <ligand>
        <name>FAD</name>
        <dbReference type="ChEBI" id="CHEBI:57692"/>
    </ligand>
</feature>
<feature type="active site" evidence="16">
    <location>
        <position position="391"/>
    </location>
</feature>
<evidence type="ECO:0000256" key="12">
    <source>
        <dbReference type="ARBA" id="ARBA00023136"/>
    </source>
</evidence>
<feature type="transmembrane region" description="Helical" evidence="20">
    <location>
        <begin position="28"/>
        <end position="48"/>
    </location>
</feature>
<dbReference type="GO" id="GO:0016972">
    <property type="term" value="F:thiol oxidase activity"/>
    <property type="evidence" value="ECO:0007669"/>
    <property type="project" value="InterPro"/>
</dbReference>
<evidence type="ECO:0000256" key="20">
    <source>
        <dbReference type="SAM" id="Phobius"/>
    </source>
</evidence>
<evidence type="ECO:0000256" key="8">
    <source>
        <dbReference type="ARBA" id="ARBA00022824"/>
    </source>
</evidence>
<feature type="disulfide bond" description="Redox-active" evidence="18">
    <location>
        <begin position="132"/>
        <end position="137"/>
    </location>
</feature>
<evidence type="ECO:0000256" key="3">
    <source>
        <dbReference type="ARBA" id="ARBA00008277"/>
    </source>
</evidence>
<evidence type="ECO:0000313" key="22">
    <source>
        <dbReference type="Proteomes" id="UP000623129"/>
    </source>
</evidence>
<proteinExistence type="inferred from homology"/>
<dbReference type="GO" id="GO:0034975">
    <property type="term" value="P:protein folding in endoplasmic reticulum"/>
    <property type="evidence" value="ECO:0007669"/>
    <property type="project" value="InterPro"/>
</dbReference>
<evidence type="ECO:0000256" key="9">
    <source>
        <dbReference type="ARBA" id="ARBA00022827"/>
    </source>
</evidence>
<evidence type="ECO:0000256" key="17">
    <source>
        <dbReference type="PIRSR" id="PIRSR017205-2"/>
    </source>
</evidence>
<organism evidence="21 22">
    <name type="scientific">Carex littledalei</name>
    <dbReference type="NCBI Taxonomy" id="544730"/>
    <lineage>
        <taxon>Eukaryota</taxon>
        <taxon>Viridiplantae</taxon>
        <taxon>Streptophyta</taxon>
        <taxon>Embryophyta</taxon>
        <taxon>Tracheophyta</taxon>
        <taxon>Spermatophyta</taxon>
        <taxon>Magnoliopsida</taxon>
        <taxon>Liliopsida</taxon>
        <taxon>Poales</taxon>
        <taxon>Cyperaceae</taxon>
        <taxon>Cyperoideae</taxon>
        <taxon>Cariceae</taxon>
        <taxon>Carex</taxon>
        <taxon>Carex subgen. Euthyceras</taxon>
    </lineage>
</organism>
<evidence type="ECO:0000256" key="2">
    <source>
        <dbReference type="ARBA" id="ARBA00004367"/>
    </source>
</evidence>
<dbReference type="GO" id="GO:0071949">
    <property type="term" value="F:FAD binding"/>
    <property type="evidence" value="ECO:0007669"/>
    <property type="project" value="InterPro"/>
</dbReference>
<dbReference type="GO" id="GO:0005789">
    <property type="term" value="C:endoplasmic reticulum membrane"/>
    <property type="evidence" value="ECO:0007669"/>
    <property type="project" value="UniProtKB-SubCell"/>
</dbReference>
<keyword evidence="5" id="KW-0813">Transport</keyword>
<protein>
    <submittedName>
        <fullName evidence="21">Endoplasmic reticulum oxidoreductins 1 isoform 1</fullName>
    </submittedName>
</protein>
<feature type="disulfide bond" description="Redox-active" evidence="18">
    <location>
        <begin position="388"/>
        <end position="391"/>
    </location>
</feature>
<keyword evidence="20" id="KW-0812">Transmembrane</keyword>
<comment type="cofactor">
    <cofactor evidence="1 17">
        <name>FAD</name>
        <dbReference type="ChEBI" id="CHEBI:57692"/>
    </cofactor>
</comment>
<gene>
    <name evidence="21" type="ORF">FCM35_KLT12899</name>
</gene>
<dbReference type="OrthoDB" id="269384at2759"/>
<evidence type="ECO:0000256" key="5">
    <source>
        <dbReference type="ARBA" id="ARBA00022448"/>
    </source>
</evidence>
<dbReference type="InterPro" id="IPR007266">
    <property type="entry name" value="Ero1"/>
</dbReference>
<keyword evidence="7" id="KW-0732">Signal</keyword>
<feature type="binding site" evidence="17">
    <location>
        <position position="215"/>
    </location>
    <ligand>
        <name>FAD</name>
        <dbReference type="ChEBI" id="CHEBI:57692"/>
    </ligand>
</feature>
<feature type="binding site" evidence="17">
    <location>
        <position position="217"/>
    </location>
    <ligand>
        <name>FAD</name>
        <dbReference type="ChEBI" id="CHEBI:57692"/>
    </ligand>
</feature>
<evidence type="ECO:0000256" key="10">
    <source>
        <dbReference type="ARBA" id="ARBA00022982"/>
    </source>
</evidence>
<evidence type="ECO:0000256" key="13">
    <source>
        <dbReference type="ARBA" id="ARBA00023157"/>
    </source>
</evidence>
<dbReference type="GO" id="GO:0015035">
    <property type="term" value="F:protein-disulfide reductase activity"/>
    <property type="evidence" value="ECO:0007669"/>
    <property type="project" value="InterPro"/>
</dbReference>
<keyword evidence="15" id="KW-0676">Redox-active center</keyword>
<keyword evidence="13 18" id="KW-1015">Disulfide bond</keyword>
<evidence type="ECO:0000256" key="15">
    <source>
        <dbReference type="ARBA" id="ARBA00023284"/>
    </source>
</evidence>
<evidence type="ECO:0000256" key="18">
    <source>
        <dbReference type="PIRSR" id="PIRSR017205-3"/>
    </source>
</evidence>